<dbReference type="PANTHER" id="PTHR33240">
    <property type="entry name" value="OS08G0508500 PROTEIN"/>
    <property type="match status" value="1"/>
</dbReference>
<sequence>MVAKTAPVKIFTRNSKQVPRVDLEASKRVKSFLEEMLEKKYPFLDSDVPPMFEELMRLRLIDLPESKRPEEATKVDDPNYCKYHRILSHPTEKCWVLKDKVMALAREGKIELADSAASTNQIAITFGKFSPLIVKDDSKEESKSSHNRRLPFTVKQMGNDSPFNKSVRDEENNGKEGPWILVARDKQIKRHKLISSPVKEVKKWIKKRKENKLKLKKERKINVCSKIVRRPVTLDDYMPKNFKNKINQFSSSCLSTHEKEIESSHICASRSLVEQQETKARKSTSYATDIVFKDEDLMLGATPHNRPLFVEGYTRGQRFKRIMIDQGSAVNILTVRAMKDLDISMDELSQSRLMIQGFNQGGQRAIGMIRLDLVIGELKASTLCHVIDAKASYNLLLGRPWIHENGVIPSTWHQCFMYEQNGVVKKVAADETPFTETETYFADAKFYLKAKVSKYDNARQEEEYRPLIEPKLKEKLVEGVEGLTFPLPKIEILRPPQNTSEKEVKNDNDVKTFHLPKARTNEGFDPNAYKLLAKAGNNPNEQRLGKLIPEAGGEGIPKQINLRGHTGLSYVQPKPIRILINRAATHHISAGEEDEVTSKPKYSVFDRIGGARSRPAIFDRLGPKPKKVIKMTLQERLGTSSMMMKHVEDTCTGQNFKRTSVHERLALKHERNISAKVPLEKQSLNEYRSFIPSRLKRETDVKVTNRNAFKVKPVTIVHTRGRYEDQYEDSVPLMLGYIYVK</sequence>
<dbReference type="Gene3D" id="2.40.70.10">
    <property type="entry name" value="Acid Proteases"/>
    <property type="match status" value="1"/>
</dbReference>
<dbReference type="AlphaFoldDB" id="A0AAV0FVH5"/>
<proteinExistence type="predicted"/>
<dbReference type="InterPro" id="IPR021109">
    <property type="entry name" value="Peptidase_aspartic_dom_sf"/>
</dbReference>
<protein>
    <submittedName>
        <fullName evidence="1">Uncharacterized protein</fullName>
    </submittedName>
</protein>
<evidence type="ECO:0000313" key="1">
    <source>
        <dbReference type="EMBL" id="CAH9139057.1"/>
    </source>
</evidence>
<evidence type="ECO:0000313" key="2">
    <source>
        <dbReference type="Proteomes" id="UP001152523"/>
    </source>
</evidence>
<comment type="caution">
    <text evidence="1">The sequence shown here is derived from an EMBL/GenBank/DDBJ whole genome shotgun (WGS) entry which is preliminary data.</text>
</comment>
<reference evidence="1" key="1">
    <citation type="submission" date="2022-07" db="EMBL/GenBank/DDBJ databases">
        <authorList>
            <person name="Macas J."/>
            <person name="Novak P."/>
            <person name="Neumann P."/>
        </authorList>
    </citation>
    <scope>NUCLEOTIDE SEQUENCE</scope>
</reference>
<organism evidence="1 2">
    <name type="scientific">Cuscuta epithymum</name>
    <dbReference type="NCBI Taxonomy" id="186058"/>
    <lineage>
        <taxon>Eukaryota</taxon>
        <taxon>Viridiplantae</taxon>
        <taxon>Streptophyta</taxon>
        <taxon>Embryophyta</taxon>
        <taxon>Tracheophyta</taxon>
        <taxon>Spermatophyta</taxon>
        <taxon>Magnoliopsida</taxon>
        <taxon>eudicotyledons</taxon>
        <taxon>Gunneridae</taxon>
        <taxon>Pentapetalae</taxon>
        <taxon>asterids</taxon>
        <taxon>lamiids</taxon>
        <taxon>Solanales</taxon>
        <taxon>Convolvulaceae</taxon>
        <taxon>Cuscuteae</taxon>
        <taxon>Cuscuta</taxon>
        <taxon>Cuscuta subgen. Cuscuta</taxon>
    </lineage>
</organism>
<dbReference type="Proteomes" id="UP001152523">
    <property type="component" value="Unassembled WGS sequence"/>
</dbReference>
<gene>
    <name evidence="1" type="ORF">CEPIT_LOCUS37294</name>
</gene>
<name>A0AAV0FVH5_9ASTE</name>
<accession>A0AAV0FVH5</accession>
<dbReference type="PANTHER" id="PTHR33240:SF15">
    <property type="entry name" value="GAG-PRO-LIKE PROTEIN"/>
    <property type="match status" value="1"/>
</dbReference>
<keyword evidence="2" id="KW-1185">Reference proteome</keyword>
<dbReference type="CDD" id="cd00303">
    <property type="entry name" value="retropepsin_like"/>
    <property type="match status" value="1"/>
</dbReference>
<dbReference type="EMBL" id="CAMAPF010001015">
    <property type="protein sequence ID" value="CAH9139057.1"/>
    <property type="molecule type" value="Genomic_DNA"/>
</dbReference>